<dbReference type="GO" id="GO:0005886">
    <property type="term" value="C:plasma membrane"/>
    <property type="evidence" value="ECO:0007669"/>
    <property type="project" value="UniProtKB-SubCell"/>
</dbReference>
<accession>Q65AS2</accession>
<keyword evidence="5 14" id="KW-1133">Transmembrane helix</keyword>
<evidence type="ECO:0000256" key="13">
    <source>
        <dbReference type="SAM" id="MobiDB-lite"/>
    </source>
</evidence>
<dbReference type="Pfam" id="PF02793">
    <property type="entry name" value="HRM"/>
    <property type="match status" value="1"/>
</dbReference>
<comment type="subcellular location">
    <subcellularLocation>
        <location evidence="1">Cell membrane</location>
        <topology evidence="1">Multi-pass membrane protein</topology>
    </subcellularLocation>
</comment>
<evidence type="ECO:0000256" key="7">
    <source>
        <dbReference type="ARBA" id="ARBA00023136"/>
    </source>
</evidence>
<evidence type="ECO:0000256" key="5">
    <source>
        <dbReference type="ARBA" id="ARBA00022989"/>
    </source>
</evidence>
<dbReference type="GO" id="GO:0007188">
    <property type="term" value="P:adenylate cyclase-modulating G protein-coupled receptor signaling pathway"/>
    <property type="evidence" value="ECO:0007669"/>
    <property type="project" value="TreeGrafter"/>
</dbReference>
<dbReference type="SUPFAM" id="SSF81321">
    <property type="entry name" value="Family A G protein-coupled receptor-like"/>
    <property type="match status" value="1"/>
</dbReference>
<proteinExistence type="evidence at transcript level"/>
<evidence type="ECO:0000256" key="10">
    <source>
        <dbReference type="ARBA" id="ARBA00023224"/>
    </source>
</evidence>
<keyword evidence="9" id="KW-0325">Glycoprotein</keyword>
<dbReference type="InterPro" id="IPR036445">
    <property type="entry name" value="GPCR_2_extracell_dom_sf"/>
</dbReference>
<keyword evidence="6" id="KW-0297">G-protein coupled receptor</keyword>
<dbReference type="InterPro" id="IPR001879">
    <property type="entry name" value="GPCR_2_extracellular_dom"/>
</dbReference>
<dbReference type="PROSITE" id="PS50261">
    <property type="entry name" value="G_PROTEIN_RECEP_F2_4"/>
    <property type="match status" value="1"/>
</dbReference>
<dbReference type="AlphaFoldDB" id="Q65AS2"/>
<evidence type="ECO:0000256" key="1">
    <source>
        <dbReference type="ARBA" id="ARBA00004651"/>
    </source>
</evidence>
<dbReference type="SUPFAM" id="SSF111418">
    <property type="entry name" value="Hormone receptor domain"/>
    <property type="match status" value="1"/>
</dbReference>
<feature type="domain" description="G-protein coupled receptors family 2 profile 2" evidence="16">
    <location>
        <begin position="258"/>
        <end position="513"/>
    </location>
</feature>
<dbReference type="GO" id="GO:0008528">
    <property type="term" value="F:G protein-coupled peptide receptor activity"/>
    <property type="evidence" value="ECO:0007669"/>
    <property type="project" value="TreeGrafter"/>
</dbReference>
<dbReference type="Pfam" id="PF00002">
    <property type="entry name" value="7tm_2"/>
    <property type="match status" value="1"/>
</dbReference>
<feature type="transmembrane region" description="Helical" evidence="14">
    <location>
        <begin position="260"/>
        <end position="283"/>
    </location>
</feature>
<dbReference type="Gene3D" id="1.20.1070.10">
    <property type="entry name" value="Rhodopsin 7-helix transmembrane proteins"/>
    <property type="match status" value="1"/>
</dbReference>
<dbReference type="PANTHER" id="PTHR45620">
    <property type="entry name" value="PDF RECEPTOR-LIKE PROTEIN-RELATED"/>
    <property type="match status" value="1"/>
</dbReference>
<dbReference type="GO" id="GO:0007166">
    <property type="term" value="P:cell surface receptor signaling pathway"/>
    <property type="evidence" value="ECO:0007669"/>
    <property type="project" value="InterPro"/>
</dbReference>
<comment type="function">
    <text evidence="11">Receptor for the insect diurectic hormone. The activity of this receptor is mediated by G proteins which activate adenylyl cyclase.</text>
</comment>
<dbReference type="SMART" id="SM00008">
    <property type="entry name" value="HormR"/>
    <property type="match status" value="1"/>
</dbReference>
<dbReference type="FunFam" id="1.20.1070.10:FF:000155">
    <property type="entry name" value="diuretic hormone receptor isoform X1"/>
    <property type="match status" value="1"/>
</dbReference>
<evidence type="ECO:0000256" key="12">
    <source>
        <dbReference type="ARBA" id="ARBA00071387"/>
    </source>
</evidence>
<evidence type="ECO:0000313" key="17">
    <source>
        <dbReference type="EMBL" id="CAG25576.1"/>
    </source>
</evidence>
<dbReference type="InterPro" id="IPR017983">
    <property type="entry name" value="GPCR_2_secretin-like_CS"/>
</dbReference>
<dbReference type="PRINTS" id="PR00249">
    <property type="entry name" value="GPCRSECRETIN"/>
</dbReference>
<evidence type="ECO:0000259" key="16">
    <source>
        <dbReference type="PROSITE" id="PS50261"/>
    </source>
</evidence>
<sequence>MAETVSNETMHYMNEEFECQLLIYREQELESILSWPPTDDVTINHPPSADVMGGRLRPSVGDVTMGNPNADTIQNILKHPVGDVTMGNPNTGGISAGMRHFTGDVTVGNPSADTIRGILKQSVGDVTTGNQNTGSIAAGMRHFASDVTVGNPNADVIGGRLRPPSMDVHVGDVTQGRAQYASHCPRSWDSLLCWPPTKPGHTATMACFPELNGIKYDTTLNATRRCLLNGTWDNYTDYTSCKDLSPDQPDLEPGIEVTTMIYSAGYALSLIALVLAVSIFLYFKDLRCLRNTIHTNLMCTYIMADFMWILNITVQMSMPTNVSACVILVVLLHYFYLTNFFWMFVEGLYLYMLVVETFSSKNIKLRAYVCIGWGVPCAVIIIWTIVRSLMPPTSDNMGLSGIVLKSCPWMATHNIDWIYQGPAAVILFVNVIFLVMIMWVLITKLRSANTVETQQYRKAAKALLVLIPLLGITYILVIYVPSHGVTANPLAYCRAILLSTQGFTVALFYCFLNSEVQHTLSSHFERWEEARQIGRGGGGGGGRRYTYSKDWSPNTRTESIRLCSTNQVGAGGGGGGGGGGGMSYKKRESTVSETTTMTLVGGGVGSNRVSNGSMGPTMGSLRPPQGSTSPYLEVAPLENAV</sequence>
<dbReference type="InterPro" id="IPR000832">
    <property type="entry name" value="GPCR_2_secretin-like"/>
</dbReference>
<name>Q65AS2_NILLU</name>
<protein>
    <recommendedName>
        <fullName evidence="12">Diuretic hormone receptor</fullName>
    </recommendedName>
</protein>
<organism evidence="17">
    <name type="scientific">Nilaparvata lugens</name>
    <name type="common">Brown planthopper</name>
    <dbReference type="NCBI Taxonomy" id="108931"/>
    <lineage>
        <taxon>Eukaryota</taxon>
        <taxon>Metazoa</taxon>
        <taxon>Ecdysozoa</taxon>
        <taxon>Arthropoda</taxon>
        <taxon>Hexapoda</taxon>
        <taxon>Insecta</taxon>
        <taxon>Pterygota</taxon>
        <taxon>Neoptera</taxon>
        <taxon>Paraneoptera</taxon>
        <taxon>Hemiptera</taxon>
        <taxon>Auchenorrhyncha</taxon>
        <taxon>Fulgoroidea</taxon>
        <taxon>Delphacidae</taxon>
        <taxon>Delphacinae</taxon>
        <taxon>Nilaparvata</taxon>
    </lineage>
</organism>
<feature type="compositionally biased region" description="Low complexity" evidence="13">
    <location>
        <begin position="606"/>
        <end position="615"/>
    </location>
</feature>
<feature type="transmembrane region" description="Helical" evidence="14">
    <location>
        <begin position="295"/>
        <end position="314"/>
    </location>
</feature>
<keyword evidence="7 14" id="KW-0472">Membrane</keyword>
<evidence type="ECO:0000256" key="2">
    <source>
        <dbReference type="ARBA" id="ARBA00005314"/>
    </source>
</evidence>
<keyword evidence="4 14" id="KW-0812">Transmembrane</keyword>
<keyword evidence="8 17" id="KW-0675">Receptor</keyword>
<dbReference type="PROSITE" id="PS50227">
    <property type="entry name" value="G_PROTEIN_RECEP_F2_3"/>
    <property type="match status" value="1"/>
</dbReference>
<dbReference type="InterPro" id="IPR002001">
    <property type="entry name" value="GPCR_2_diuretic_rcpt"/>
</dbReference>
<evidence type="ECO:0000256" key="14">
    <source>
        <dbReference type="SAM" id="Phobius"/>
    </source>
</evidence>
<dbReference type="PRINTS" id="PR01127">
    <property type="entry name" value="DIUHORMONER"/>
</dbReference>
<evidence type="ECO:0000259" key="15">
    <source>
        <dbReference type="PROSITE" id="PS50227"/>
    </source>
</evidence>
<feature type="compositionally biased region" description="Gly residues" evidence="13">
    <location>
        <begin position="569"/>
        <end position="582"/>
    </location>
</feature>
<evidence type="ECO:0000256" key="3">
    <source>
        <dbReference type="ARBA" id="ARBA00022475"/>
    </source>
</evidence>
<keyword evidence="10" id="KW-0807">Transducer</keyword>
<dbReference type="Gene3D" id="4.10.1240.10">
    <property type="entry name" value="GPCR, family 2, extracellular hormone receptor domain"/>
    <property type="match status" value="1"/>
</dbReference>
<dbReference type="GO" id="GO:0008036">
    <property type="term" value="F:diuretic hormone receptor activity"/>
    <property type="evidence" value="ECO:0007669"/>
    <property type="project" value="InterPro"/>
</dbReference>
<comment type="similarity">
    <text evidence="2">Belongs to the G-protein coupled receptor 2 family.</text>
</comment>
<evidence type="ECO:0000256" key="6">
    <source>
        <dbReference type="ARBA" id="ARBA00023040"/>
    </source>
</evidence>
<feature type="domain" description="G-protein coupled receptors family 2 profile 1" evidence="15">
    <location>
        <begin position="184"/>
        <end position="245"/>
    </location>
</feature>
<feature type="transmembrane region" description="Helical" evidence="14">
    <location>
        <begin position="417"/>
        <end position="442"/>
    </location>
</feature>
<feature type="region of interest" description="Disordered" evidence="13">
    <location>
        <begin position="599"/>
        <end position="631"/>
    </location>
</feature>
<dbReference type="CDD" id="cd15263">
    <property type="entry name" value="7tmB1_DH_R"/>
    <property type="match status" value="1"/>
</dbReference>
<dbReference type="EMBL" id="AJ634781">
    <property type="protein sequence ID" value="CAG25576.1"/>
    <property type="molecule type" value="mRNA"/>
</dbReference>
<feature type="transmembrane region" description="Helical" evidence="14">
    <location>
        <begin position="492"/>
        <end position="512"/>
    </location>
</feature>
<feature type="region of interest" description="Disordered" evidence="13">
    <location>
        <begin position="565"/>
        <end position="586"/>
    </location>
</feature>
<evidence type="ECO:0000256" key="11">
    <source>
        <dbReference type="ARBA" id="ARBA00054836"/>
    </source>
</evidence>
<evidence type="ECO:0000256" key="4">
    <source>
        <dbReference type="ARBA" id="ARBA00022692"/>
    </source>
</evidence>
<feature type="transmembrane region" description="Helical" evidence="14">
    <location>
        <begin position="462"/>
        <end position="480"/>
    </location>
</feature>
<dbReference type="PROSITE" id="PS00650">
    <property type="entry name" value="G_PROTEIN_RECEP_F2_2"/>
    <property type="match status" value="1"/>
</dbReference>
<dbReference type="OrthoDB" id="6022368at2759"/>
<evidence type="ECO:0000256" key="8">
    <source>
        <dbReference type="ARBA" id="ARBA00023170"/>
    </source>
</evidence>
<evidence type="ECO:0000256" key="9">
    <source>
        <dbReference type="ARBA" id="ARBA00023180"/>
    </source>
</evidence>
<keyword evidence="3" id="KW-1003">Cell membrane</keyword>
<dbReference type="GO" id="GO:0017046">
    <property type="term" value="F:peptide hormone binding"/>
    <property type="evidence" value="ECO:0007669"/>
    <property type="project" value="TreeGrafter"/>
</dbReference>
<dbReference type="InterPro" id="IPR017981">
    <property type="entry name" value="GPCR_2-like_7TM"/>
</dbReference>
<dbReference type="InterPro" id="IPR050332">
    <property type="entry name" value="GPCR_2"/>
</dbReference>
<reference evidence="17" key="1">
    <citation type="journal article" date="2004" name="Insect Mol. Biol.">
        <title>Molecular cloning and immunolocalization of a diuretic hormone receptor in rice brown planthopper (Nilaparvata lugens).</title>
        <authorList>
            <person name="Price D.R."/>
            <person name="Du J."/>
            <person name="Dinsmore A."/>
            <person name="Gatehouse J.A."/>
        </authorList>
    </citation>
    <scope>NUCLEOTIDE SEQUENCE</scope>
    <source>
        <tissue evidence="17">Gut</tissue>
    </source>
</reference>
<feature type="transmembrane region" description="Helical" evidence="14">
    <location>
        <begin position="334"/>
        <end position="355"/>
    </location>
</feature>
<feature type="transmembrane region" description="Helical" evidence="14">
    <location>
        <begin position="367"/>
        <end position="386"/>
    </location>
</feature>
<dbReference type="PANTHER" id="PTHR45620:SF15">
    <property type="entry name" value="DIURETIC HORMONE 44 RECEPTOR 1-RELATED"/>
    <property type="match status" value="1"/>
</dbReference>